<dbReference type="PROSITE" id="PS00855">
    <property type="entry name" value="SPASE_II"/>
    <property type="match status" value="1"/>
</dbReference>
<comment type="caution">
    <text evidence="9">Lacks conserved residue(s) required for the propagation of feature annotation.</text>
</comment>
<keyword evidence="8 9" id="KW-0472">Membrane</keyword>
<keyword evidence="3 9" id="KW-0645">Protease</keyword>
<dbReference type="HAMAP" id="MF_00161">
    <property type="entry name" value="LspA"/>
    <property type="match status" value="1"/>
</dbReference>
<evidence type="ECO:0000256" key="6">
    <source>
        <dbReference type="ARBA" id="ARBA00022801"/>
    </source>
</evidence>
<protein>
    <recommendedName>
        <fullName evidence="9">Lipoprotein signal peptidase</fullName>
        <ecNumber evidence="9">3.4.23.36</ecNumber>
    </recommendedName>
    <alternativeName>
        <fullName evidence="9">Prolipoprotein signal peptidase</fullName>
    </alternativeName>
    <alternativeName>
        <fullName evidence="9">Signal peptidase II</fullName>
        <shortName evidence="9">SPase II</shortName>
    </alternativeName>
</protein>
<sequence length="186" mass="19887">MAATGQGGLRGDFARFRAALQAPPRPDALAWLLLSALLIGIDQWTKLLALKHLAPGERIPVIDGFWNWTLHFNPGASFGMLADAGGAQIWLFGGLAVAISVALSLWLRVTPRGDWRTALPLALVISGALGNLIDRVRIGKVVDFVDWYIGEHHWPAFNVADSAIVVGAILLVLFSFRADSGAAKGG</sequence>
<dbReference type="InterPro" id="IPR001872">
    <property type="entry name" value="Peptidase_A8"/>
</dbReference>
<dbReference type="STRING" id="1121013.GCA_000426365_01923"/>
<evidence type="ECO:0000256" key="1">
    <source>
        <dbReference type="ARBA" id="ARBA00006139"/>
    </source>
</evidence>
<evidence type="ECO:0000313" key="13">
    <source>
        <dbReference type="Proteomes" id="UP000029391"/>
    </source>
</evidence>
<feature type="transmembrane region" description="Helical" evidence="9">
    <location>
        <begin position="89"/>
        <end position="109"/>
    </location>
</feature>
<comment type="catalytic activity">
    <reaction evidence="9 10">
        <text>Release of signal peptides from bacterial membrane prolipoproteins. Hydrolyzes -Xaa-Yaa-Zaa-|-(S,diacylglyceryl)Cys-, in which Xaa is hydrophobic (preferably Leu), and Yaa (Ala or Ser) and Zaa (Gly or Ala) have small, neutral side chains.</text>
        <dbReference type="EC" id="3.4.23.36"/>
    </reaction>
</comment>
<evidence type="ECO:0000256" key="10">
    <source>
        <dbReference type="RuleBase" id="RU000594"/>
    </source>
</evidence>
<evidence type="ECO:0000256" key="9">
    <source>
        <dbReference type="HAMAP-Rule" id="MF_00161"/>
    </source>
</evidence>
<feature type="transmembrane region" description="Helical" evidence="9">
    <location>
        <begin position="115"/>
        <end position="133"/>
    </location>
</feature>
<comment type="caution">
    <text evidence="12">The sequence shown here is derived from an EMBL/GenBank/DDBJ whole genome shotgun (WGS) entry which is preliminary data.</text>
</comment>
<keyword evidence="4 9" id="KW-0812">Transmembrane</keyword>
<dbReference type="PANTHER" id="PTHR33695">
    <property type="entry name" value="LIPOPROTEIN SIGNAL PEPTIDASE"/>
    <property type="match status" value="1"/>
</dbReference>
<evidence type="ECO:0000256" key="11">
    <source>
        <dbReference type="RuleBase" id="RU004181"/>
    </source>
</evidence>
<evidence type="ECO:0000256" key="3">
    <source>
        <dbReference type="ARBA" id="ARBA00022670"/>
    </source>
</evidence>
<dbReference type="EMBL" id="AWXU01000020">
    <property type="protein sequence ID" value="KFN50360.1"/>
    <property type="molecule type" value="Genomic_DNA"/>
</dbReference>
<comment type="subcellular location">
    <subcellularLocation>
        <location evidence="9">Cell membrane</location>
        <topology evidence="9">Multi-pass membrane protein</topology>
    </subcellularLocation>
</comment>
<gene>
    <name evidence="9" type="primary">lspA</name>
    <name evidence="12" type="ORF">P873_06710</name>
</gene>
<dbReference type="UniPathway" id="UPA00665"/>
<feature type="active site" evidence="9">
    <location>
        <position position="143"/>
    </location>
</feature>
<dbReference type="GO" id="GO:0004190">
    <property type="term" value="F:aspartic-type endopeptidase activity"/>
    <property type="evidence" value="ECO:0007669"/>
    <property type="project" value="UniProtKB-UniRule"/>
</dbReference>
<evidence type="ECO:0000313" key="12">
    <source>
        <dbReference type="EMBL" id="KFN50360.1"/>
    </source>
</evidence>
<evidence type="ECO:0000256" key="2">
    <source>
        <dbReference type="ARBA" id="ARBA00022475"/>
    </source>
</evidence>
<dbReference type="Proteomes" id="UP000029391">
    <property type="component" value="Unassembled WGS sequence"/>
</dbReference>
<reference evidence="12 13" key="1">
    <citation type="submission" date="2013-09" db="EMBL/GenBank/DDBJ databases">
        <title>Genome sequencing of Arenimonas composti.</title>
        <authorList>
            <person name="Chen F."/>
            <person name="Wang G."/>
        </authorList>
    </citation>
    <scope>NUCLEOTIDE SEQUENCE [LARGE SCALE GENOMIC DNA]</scope>
    <source>
        <strain evidence="12 13">TR7-09</strain>
    </source>
</reference>
<dbReference type="NCBIfam" id="TIGR00077">
    <property type="entry name" value="lspA"/>
    <property type="match status" value="1"/>
</dbReference>
<keyword evidence="7 9" id="KW-1133">Transmembrane helix</keyword>
<feature type="transmembrane region" description="Helical" evidence="9">
    <location>
        <begin position="154"/>
        <end position="176"/>
    </location>
</feature>
<dbReference type="PRINTS" id="PR00781">
    <property type="entry name" value="LIPOSIGPTASE"/>
</dbReference>
<organism evidence="12 13">
    <name type="scientific">Arenimonas composti TR7-09 = DSM 18010</name>
    <dbReference type="NCBI Taxonomy" id="1121013"/>
    <lineage>
        <taxon>Bacteria</taxon>
        <taxon>Pseudomonadati</taxon>
        <taxon>Pseudomonadota</taxon>
        <taxon>Gammaproteobacteria</taxon>
        <taxon>Lysobacterales</taxon>
        <taxon>Lysobacteraceae</taxon>
        <taxon>Arenimonas</taxon>
    </lineage>
</organism>
<evidence type="ECO:0000256" key="7">
    <source>
        <dbReference type="ARBA" id="ARBA00022989"/>
    </source>
</evidence>
<keyword evidence="5 9" id="KW-0064">Aspartyl protease</keyword>
<dbReference type="Pfam" id="PF01252">
    <property type="entry name" value="Peptidase_A8"/>
    <property type="match status" value="1"/>
</dbReference>
<evidence type="ECO:0000256" key="4">
    <source>
        <dbReference type="ARBA" id="ARBA00022692"/>
    </source>
</evidence>
<evidence type="ECO:0000256" key="8">
    <source>
        <dbReference type="ARBA" id="ARBA00023136"/>
    </source>
</evidence>
<name>A0A091C163_9GAMM</name>
<accession>A0A091C163</accession>
<comment type="pathway">
    <text evidence="9">Protein modification; lipoprotein biosynthesis (signal peptide cleavage).</text>
</comment>
<comment type="function">
    <text evidence="9 10">This protein specifically catalyzes the removal of signal peptides from prolipoproteins.</text>
</comment>
<dbReference type="EC" id="3.4.23.36" evidence="9"/>
<proteinExistence type="inferred from homology"/>
<keyword evidence="13" id="KW-1185">Reference proteome</keyword>
<keyword evidence="2 9" id="KW-1003">Cell membrane</keyword>
<evidence type="ECO:0000256" key="5">
    <source>
        <dbReference type="ARBA" id="ARBA00022750"/>
    </source>
</evidence>
<dbReference type="AlphaFoldDB" id="A0A091C163"/>
<feature type="active site" evidence="9">
    <location>
        <position position="161"/>
    </location>
</feature>
<dbReference type="PANTHER" id="PTHR33695:SF1">
    <property type="entry name" value="LIPOPROTEIN SIGNAL PEPTIDASE"/>
    <property type="match status" value="1"/>
</dbReference>
<dbReference type="GO" id="GO:0006508">
    <property type="term" value="P:proteolysis"/>
    <property type="evidence" value="ECO:0007669"/>
    <property type="project" value="UniProtKB-KW"/>
</dbReference>
<dbReference type="eggNOG" id="COG0597">
    <property type="taxonomic scope" value="Bacteria"/>
</dbReference>
<comment type="similarity">
    <text evidence="1 9 11">Belongs to the peptidase A8 family.</text>
</comment>
<keyword evidence="6 9" id="KW-0378">Hydrolase</keyword>
<dbReference type="GO" id="GO:0005886">
    <property type="term" value="C:plasma membrane"/>
    <property type="evidence" value="ECO:0007669"/>
    <property type="project" value="UniProtKB-SubCell"/>
</dbReference>